<protein>
    <recommendedName>
        <fullName evidence="2">Death domain-containing protein</fullName>
    </recommendedName>
</protein>
<dbReference type="EMBL" id="CAXITT010000237">
    <property type="protein sequence ID" value="CAL1536726.1"/>
    <property type="molecule type" value="Genomic_DNA"/>
</dbReference>
<sequence length="550" mass="63688">MKEDKHSNATSNNSDKSHGKPRSERTSRHKPILQTIQEVRRKVKAFKKSHLGGSSRFNFSACSQCLEEILESWNMAAEKVKNFDVFLKQTLRKEIDEEVVASDEYIDLIALSKRGQEFENVASDSKRQLLNCIDKHVLKACASLKDMSGSDVLLCVEEYDKAVANYISGIEAKWEELESNLNAYRDTVTPFKNYVGQGEAHTSGMNKVCNNLLEVCKLIDGWVKEDEAYVDKLEEECESNKKVKENLHVTLEEHETKKKDNLEHMDKLQKRETRSLRGYTNHRQTKHKLQTKQALLEERKERLANKVERKRNDREDPKKPEKGAKSPRRADEKKQDDEARDAEMSRLEADQRDTDKELKKVKRSLKAANDRTYEHKVEAVTYRHQREELQRDNVKLDEEVSSVNDRIASIDSQNKALMRIRDMKISEEAFRKNLRDKQRQEAAQSAGSLHIVEACQYAAPSIGKHWKKVYFQLPFTPLREESKREKDAELLDYIAGKNDVTDGELALKSLTKWRTFHRKASVDDLVLALKEVKITRLANDIQTKFGERAL</sequence>
<evidence type="ECO:0000259" key="2">
    <source>
        <dbReference type="PROSITE" id="PS50017"/>
    </source>
</evidence>
<evidence type="ECO:0000256" key="1">
    <source>
        <dbReference type="SAM" id="MobiDB-lite"/>
    </source>
</evidence>
<comment type="caution">
    <text evidence="3">The sequence shown here is derived from an EMBL/GenBank/DDBJ whole genome shotgun (WGS) entry which is preliminary data.</text>
</comment>
<evidence type="ECO:0000313" key="4">
    <source>
        <dbReference type="Proteomes" id="UP001497497"/>
    </source>
</evidence>
<feature type="compositionally biased region" description="Basic and acidic residues" evidence="1">
    <location>
        <begin position="295"/>
        <end position="358"/>
    </location>
</feature>
<feature type="compositionally biased region" description="Basic and acidic residues" evidence="1">
    <location>
        <begin position="252"/>
        <end position="275"/>
    </location>
</feature>
<dbReference type="InterPro" id="IPR011029">
    <property type="entry name" value="DEATH-like_dom_sf"/>
</dbReference>
<dbReference type="AlphaFoldDB" id="A0AAV2HVK1"/>
<proteinExistence type="predicted"/>
<feature type="domain" description="Death" evidence="2">
    <location>
        <begin position="462"/>
        <end position="545"/>
    </location>
</feature>
<dbReference type="Gene3D" id="1.10.533.10">
    <property type="entry name" value="Death Domain, Fas"/>
    <property type="match status" value="1"/>
</dbReference>
<gene>
    <name evidence="3" type="ORF">GSLYS_00010639001</name>
</gene>
<reference evidence="3 4" key="1">
    <citation type="submission" date="2024-04" db="EMBL/GenBank/DDBJ databases">
        <authorList>
            <consortium name="Genoscope - CEA"/>
            <person name="William W."/>
        </authorList>
    </citation>
    <scope>NUCLEOTIDE SEQUENCE [LARGE SCALE GENOMIC DNA]</scope>
</reference>
<feature type="region of interest" description="Disordered" evidence="1">
    <location>
        <begin position="1"/>
        <end position="31"/>
    </location>
</feature>
<dbReference type="InterPro" id="IPR000488">
    <property type="entry name" value="Death_dom"/>
</dbReference>
<accession>A0AAV2HVK1</accession>
<dbReference type="PROSITE" id="PS50017">
    <property type="entry name" value="DEATH_DOMAIN"/>
    <property type="match status" value="1"/>
</dbReference>
<feature type="compositionally biased region" description="Basic and acidic residues" evidence="1">
    <location>
        <begin position="15"/>
        <end position="26"/>
    </location>
</feature>
<evidence type="ECO:0000313" key="3">
    <source>
        <dbReference type="EMBL" id="CAL1536726.1"/>
    </source>
</evidence>
<feature type="region of interest" description="Disordered" evidence="1">
    <location>
        <begin position="252"/>
        <end position="363"/>
    </location>
</feature>
<dbReference type="Proteomes" id="UP001497497">
    <property type="component" value="Unassembled WGS sequence"/>
</dbReference>
<keyword evidence="4" id="KW-1185">Reference proteome</keyword>
<dbReference type="GO" id="GO:0007165">
    <property type="term" value="P:signal transduction"/>
    <property type="evidence" value="ECO:0007669"/>
    <property type="project" value="InterPro"/>
</dbReference>
<organism evidence="3 4">
    <name type="scientific">Lymnaea stagnalis</name>
    <name type="common">Great pond snail</name>
    <name type="synonym">Helix stagnalis</name>
    <dbReference type="NCBI Taxonomy" id="6523"/>
    <lineage>
        <taxon>Eukaryota</taxon>
        <taxon>Metazoa</taxon>
        <taxon>Spiralia</taxon>
        <taxon>Lophotrochozoa</taxon>
        <taxon>Mollusca</taxon>
        <taxon>Gastropoda</taxon>
        <taxon>Heterobranchia</taxon>
        <taxon>Euthyneura</taxon>
        <taxon>Panpulmonata</taxon>
        <taxon>Hygrophila</taxon>
        <taxon>Lymnaeoidea</taxon>
        <taxon>Lymnaeidae</taxon>
        <taxon>Lymnaea</taxon>
    </lineage>
</organism>
<name>A0AAV2HVK1_LYMST</name>